<proteinExistence type="predicted"/>
<sequence>MDKVWFKLRQTDYPPPTPESMGTRIETGPLCLGHIVPDLRHLDLPINRNEIEPFSRNMLVYTTSAHSFRWHDTLDKERSSTLGGGAPVLAAVGLPVTATADVKAVFKASVANNEEYERLDTYLVQVTRAYIADCLEGNKVAEHVKKSSSLGTWSMFIITGLKIARVGSRSTSSSKGIDHGVGFEADIPAIVSAQVELGVSLNKEKGMESEKHSDFVWAIRLAKIRKGLLMDDWSLEPYTKKATFSADESQVNVELALENAGESNFRIFKDEDLKETFVILNGDALVDL</sequence>
<dbReference type="Proteomes" id="UP000305883">
    <property type="component" value="Unassembled WGS sequence"/>
</dbReference>
<comment type="caution">
    <text evidence="1">The sequence shown here is derived from an EMBL/GenBank/DDBJ whole genome shotgun (WGS) entry which is preliminary data.</text>
</comment>
<name>A0A4T0VTL7_9PEZI</name>
<evidence type="ECO:0000313" key="1">
    <source>
        <dbReference type="EMBL" id="TIC95711.1"/>
    </source>
</evidence>
<dbReference type="OrthoDB" id="4500473at2759"/>
<dbReference type="AlphaFoldDB" id="A0A4T0VTL7"/>
<accession>A0A4T0VTL7</accession>
<evidence type="ECO:0000313" key="2">
    <source>
        <dbReference type="Proteomes" id="UP000305883"/>
    </source>
</evidence>
<reference evidence="1 2" key="1">
    <citation type="journal article" date="2019" name="Genome Biol. Evol.">
        <title>Genomic Plasticity Mediated by Transposable Elements in the Plant Pathogenic Fungus Colletotrichum higginsianum.</title>
        <authorList>
            <person name="Tsushima A."/>
            <person name="Gan P."/>
            <person name="Kumakura N."/>
            <person name="Narusaka M."/>
            <person name="Takano Y."/>
            <person name="Narusaka Y."/>
            <person name="Shirasu K."/>
        </authorList>
    </citation>
    <scope>NUCLEOTIDE SEQUENCE [LARGE SCALE GENOMIC DNA]</scope>
    <source>
        <strain evidence="1 2">MAFF305635-RFP</strain>
    </source>
</reference>
<gene>
    <name evidence="1" type="ORF">CH35J_007864</name>
</gene>
<dbReference type="EMBL" id="MWPZ01000006">
    <property type="protein sequence ID" value="TIC95711.1"/>
    <property type="molecule type" value="Genomic_DNA"/>
</dbReference>
<organism evidence="1 2">
    <name type="scientific">Colletotrichum higginsianum</name>
    <dbReference type="NCBI Taxonomy" id="80884"/>
    <lineage>
        <taxon>Eukaryota</taxon>
        <taxon>Fungi</taxon>
        <taxon>Dikarya</taxon>
        <taxon>Ascomycota</taxon>
        <taxon>Pezizomycotina</taxon>
        <taxon>Sordariomycetes</taxon>
        <taxon>Hypocreomycetidae</taxon>
        <taxon>Glomerellales</taxon>
        <taxon>Glomerellaceae</taxon>
        <taxon>Colletotrichum</taxon>
        <taxon>Colletotrichum destructivum species complex</taxon>
    </lineage>
</organism>
<protein>
    <submittedName>
        <fullName evidence="1">Uncharacterized protein</fullName>
    </submittedName>
</protein>